<evidence type="ECO:0000256" key="1">
    <source>
        <dbReference type="SAM" id="MobiDB-lite"/>
    </source>
</evidence>
<gene>
    <name evidence="2" type="ORF">N7494_007196</name>
</gene>
<accession>A0AAD6GEG3</accession>
<keyword evidence="3" id="KW-1185">Reference proteome</keyword>
<feature type="compositionally biased region" description="Polar residues" evidence="1">
    <location>
        <begin position="1"/>
        <end position="18"/>
    </location>
</feature>
<proteinExistence type="predicted"/>
<comment type="caution">
    <text evidence="2">The sequence shown here is derived from an EMBL/GenBank/DDBJ whole genome shotgun (WGS) entry which is preliminary data.</text>
</comment>
<name>A0AAD6GEG3_9EURO</name>
<sequence>MPTSVRRWTSRSTEGSEITTHDTIVETGGEGVYLQTDVGVATQMEKLVKVAVTTYGCSDV</sequence>
<organism evidence="2 3">
    <name type="scientific">Penicillium frequentans</name>
    <dbReference type="NCBI Taxonomy" id="3151616"/>
    <lineage>
        <taxon>Eukaryota</taxon>
        <taxon>Fungi</taxon>
        <taxon>Dikarya</taxon>
        <taxon>Ascomycota</taxon>
        <taxon>Pezizomycotina</taxon>
        <taxon>Eurotiomycetes</taxon>
        <taxon>Eurotiomycetidae</taxon>
        <taxon>Eurotiales</taxon>
        <taxon>Aspergillaceae</taxon>
        <taxon>Penicillium</taxon>
    </lineage>
</organism>
<dbReference type="EMBL" id="JAQIZZ010000006">
    <property type="protein sequence ID" value="KAJ5537717.1"/>
    <property type="molecule type" value="Genomic_DNA"/>
</dbReference>
<protein>
    <submittedName>
        <fullName evidence="2">Uncharacterized protein</fullName>
    </submittedName>
</protein>
<reference evidence="2 3" key="1">
    <citation type="journal article" date="2023" name="IMA Fungus">
        <title>Comparative genomic study of the Penicillium genus elucidates a diverse pangenome and 15 lateral gene transfer events.</title>
        <authorList>
            <person name="Petersen C."/>
            <person name="Sorensen T."/>
            <person name="Nielsen M.R."/>
            <person name="Sondergaard T.E."/>
            <person name="Sorensen J.L."/>
            <person name="Fitzpatrick D.A."/>
            <person name="Frisvad J.C."/>
            <person name="Nielsen K.L."/>
        </authorList>
    </citation>
    <scope>NUCLEOTIDE SEQUENCE [LARGE SCALE GENOMIC DNA]</scope>
    <source>
        <strain evidence="2 3">IBT 35679</strain>
    </source>
</reference>
<dbReference type="AlphaFoldDB" id="A0AAD6GEG3"/>
<dbReference type="Proteomes" id="UP001220324">
    <property type="component" value="Unassembled WGS sequence"/>
</dbReference>
<evidence type="ECO:0000313" key="3">
    <source>
        <dbReference type="Proteomes" id="UP001220324"/>
    </source>
</evidence>
<feature type="region of interest" description="Disordered" evidence="1">
    <location>
        <begin position="1"/>
        <end position="20"/>
    </location>
</feature>
<evidence type="ECO:0000313" key="2">
    <source>
        <dbReference type="EMBL" id="KAJ5537717.1"/>
    </source>
</evidence>